<dbReference type="InterPro" id="IPR004352">
    <property type="entry name" value="GH114_TIM-barrel"/>
</dbReference>
<evidence type="ECO:0000259" key="4">
    <source>
        <dbReference type="Pfam" id="PF03537"/>
    </source>
</evidence>
<accession>A0A395RP41</accession>
<evidence type="ECO:0000313" key="5">
    <source>
        <dbReference type="EMBL" id="RGP61917.1"/>
    </source>
</evidence>
<proteinExistence type="predicted"/>
<feature type="region of interest" description="Disordered" evidence="3">
    <location>
        <begin position="167"/>
        <end position="194"/>
    </location>
</feature>
<feature type="domain" description="Glycoside-hydrolase family GH114 TIM-barrel" evidence="4">
    <location>
        <begin position="51"/>
        <end position="261"/>
    </location>
</feature>
<evidence type="ECO:0000256" key="3">
    <source>
        <dbReference type="SAM" id="MobiDB-lite"/>
    </source>
</evidence>
<evidence type="ECO:0000313" key="6">
    <source>
        <dbReference type="Proteomes" id="UP000266234"/>
    </source>
</evidence>
<sequence>MVTFGRIAVTALALDAFGSARRKDERTTPSVAPLKLSDIKPVVEWEIVFHQPIQHDSTVDLKPVKAKVWDTDMGHARDYPKIIPSEGTRVLLDNYIRKFIVCCFNAGAVQSWDEDKDKFPKAALGRSLAYPYDSEEWYLDICDPTVLEIQRARLDVAAKIGCDAVDPDNVNARQQDEDDPTGLSSGLKTKDGNPLLIGQKKAPESAEDLVSILDFAVLGSCRGTTDDSEEESWPFCEDFQIYIDTDKPVLQIEYPPSVEKTGKFSSSIRASARLLSGRLLNLMVGVQYSV</sequence>
<organism evidence="5 6">
    <name type="scientific">Fusarium longipes</name>
    <dbReference type="NCBI Taxonomy" id="694270"/>
    <lineage>
        <taxon>Eukaryota</taxon>
        <taxon>Fungi</taxon>
        <taxon>Dikarya</taxon>
        <taxon>Ascomycota</taxon>
        <taxon>Pezizomycotina</taxon>
        <taxon>Sordariomycetes</taxon>
        <taxon>Hypocreomycetidae</taxon>
        <taxon>Hypocreales</taxon>
        <taxon>Nectriaceae</taxon>
        <taxon>Fusarium</taxon>
    </lineage>
</organism>
<dbReference type="PANTHER" id="PTHR35273">
    <property type="entry name" value="ALPHA-1,4 POLYGALACTOSAMINIDASE, PUTATIVE (AFU_ORTHOLOGUE AFUA_3G07890)-RELATED"/>
    <property type="match status" value="1"/>
</dbReference>
<dbReference type="Gene3D" id="3.20.20.70">
    <property type="entry name" value="Aldolase class I"/>
    <property type="match status" value="1"/>
</dbReference>
<dbReference type="Pfam" id="PF03537">
    <property type="entry name" value="Glyco_hydro_114"/>
    <property type="match status" value="1"/>
</dbReference>
<gene>
    <name evidence="5" type="ORF">FLONG3_10385</name>
</gene>
<dbReference type="GO" id="GO:0004557">
    <property type="term" value="F:alpha-galactosidase activity"/>
    <property type="evidence" value="ECO:0007669"/>
    <property type="project" value="UniProtKB-EC"/>
</dbReference>
<protein>
    <recommendedName>
        <fullName evidence="2">alpha-galactosidase</fullName>
        <ecNumber evidence="2">3.2.1.22</ecNumber>
    </recommendedName>
</protein>
<evidence type="ECO:0000256" key="1">
    <source>
        <dbReference type="ARBA" id="ARBA00001255"/>
    </source>
</evidence>
<reference evidence="5 6" key="1">
    <citation type="journal article" date="2018" name="PLoS Pathog.">
        <title>Evolution of structural diversity of trichothecenes, a family of toxins produced by plant pathogenic and entomopathogenic fungi.</title>
        <authorList>
            <person name="Proctor R.H."/>
            <person name="McCormick S.P."/>
            <person name="Kim H.S."/>
            <person name="Cardoza R.E."/>
            <person name="Stanley A.M."/>
            <person name="Lindo L."/>
            <person name="Kelly A."/>
            <person name="Brown D.W."/>
            <person name="Lee T."/>
            <person name="Vaughan M.M."/>
            <person name="Alexander N.J."/>
            <person name="Busman M."/>
            <person name="Gutierrez S."/>
        </authorList>
    </citation>
    <scope>NUCLEOTIDE SEQUENCE [LARGE SCALE GENOMIC DNA]</scope>
    <source>
        <strain evidence="5 6">NRRL 20695</strain>
    </source>
</reference>
<dbReference type="OrthoDB" id="2108802at2759"/>
<dbReference type="EMBL" id="PXOG01000298">
    <property type="protein sequence ID" value="RGP61917.1"/>
    <property type="molecule type" value="Genomic_DNA"/>
</dbReference>
<dbReference type="SUPFAM" id="SSF51445">
    <property type="entry name" value="(Trans)glycosidases"/>
    <property type="match status" value="1"/>
</dbReference>
<dbReference type="InterPro" id="IPR017853">
    <property type="entry name" value="GH"/>
</dbReference>
<keyword evidence="6" id="KW-1185">Reference proteome</keyword>
<comment type="caution">
    <text evidence="5">The sequence shown here is derived from an EMBL/GenBank/DDBJ whole genome shotgun (WGS) entry which is preliminary data.</text>
</comment>
<dbReference type="PANTHER" id="PTHR35273:SF2">
    <property type="entry name" value="ALPHA-GALACTOSIDASE"/>
    <property type="match status" value="1"/>
</dbReference>
<dbReference type="InterPro" id="IPR013785">
    <property type="entry name" value="Aldolase_TIM"/>
</dbReference>
<dbReference type="EC" id="3.2.1.22" evidence="2"/>
<comment type="catalytic activity">
    <reaction evidence="1">
        <text>Hydrolysis of terminal, non-reducing alpha-D-galactose residues in alpha-D-galactosides, including galactose oligosaccharides, galactomannans and galactolipids.</text>
        <dbReference type="EC" id="3.2.1.22"/>
    </reaction>
</comment>
<evidence type="ECO:0000256" key="2">
    <source>
        <dbReference type="ARBA" id="ARBA00012755"/>
    </source>
</evidence>
<dbReference type="STRING" id="694270.A0A395RP41"/>
<dbReference type="AlphaFoldDB" id="A0A395RP41"/>
<dbReference type="Proteomes" id="UP000266234">
    <property type="component" value="Unassembled WGS sequence"/>
</dbReference>
<name>A0A395RP41_9HYPO</name>